<keyword evidence="2" id="KW-0812">Transmembrane</keyword>
<dbReference type="Proteomes" id="UP000177268">
    <property type="component" value="Unassembled WGS sequence"/>
</dbReference>
<name>A0A1F5ZHN8_9BACT</name>
<keyword evidence="2" id="KW-0472">Membrane</keyword>
<evidence type="ECO:0000256" key="1">
    <source>
        <dbReference type="SAM" id="MobiDB-lite"/>
    </source>
</evidence>
<dbReference type="AlphaFoldDB" id="A0A1F5ZHN8"/>
<accession>A0A1F5ZHN8</accession>
<feature type="region of interest" description="Disordered" evidence="1">
    <location>
        <begin position="1"/>
        <end position="84"/>
    </location>
</feature>
<feature type="transmembrane region" description="Helical" evidence="2">
    <location>
        <begin position="87"/>
        <end position="108"/>
    </location>
</feature>
<protein>
    <submittedName>
        <fullName evidence="3">Uncharacterized protein</fullName>
    </submittedName>
</protein>
<organism evidence="3 4">
    <name type="scientific">Candidatus Gottesmanbacteria bacterium RBG_13_45_10</name>
    <dbReference type="NCBI Taxonomy" id="1798370"/>
    <lineage>
        <taxon>Bacteria</taxon>
        <taxon>Candidatus Gottesmaniibacteriota</taxon>
    </lineage>
</organism>
<evidence type="ECO:0000256" key="2">
    <source>
        <dbReference type="SAM" id="Phobius"/>
    </source>
</evidence>
<comment type="caution">
    <text evidence="3">The sequence shown here is derived from an EMBL/GenBank/DDBJ whole genome shotgun (WGS) entry which is preliminary data.</text>
</comment>
<sequence>MADQISTSDLYAPSSPPQNQGSTSPPPPQADTAKEPLVYEETPELKPIEEEVSPPSLEPVISPPEPSVPPKPEDTGKPGTVPKRSSSCVGIVGTVLFFAGMFILGIWLSSFVRQYLPNGSATPTPSPTEQATPTLSLSLNGEETASGSSLFSDWKTYTVISGATKKQVPGITFGLPPDVLSPVCDGAACSSQGTYLTGGTRFTVAPRGAGQVLKDYRGSTISDVGGTPFTTKSTSVGGLRATEFAGTFVGRTVSGYGFSRMRGVMIEVTDTLSLEVNHFTPNGITADFASDDVLFDKILQTFTFSASLSGAKGALVPSPSAPVATASGY</sequence>
<dbReference type="EMBL" id="MFIZ01000014">
    <property type="protein sequence ID" value="OGG11823.1"/>
    <property type="molecule type" value="Genomic_DNA"/>
</dbReference>
<evidence type="ECO:0000313" key="3">
    <source>
        <dbReference type="EMBL" id="OGG11823.1"/>
    </source>
</evidence>
<proteinExistence type="predicted"/>
<gene>
    <name evidence="3" type="ORF">A2Z00_03805</name>
</gene>
<reference evidence="3 4" key="1">
    <citation type="journal article" date="2016" name="Nat. Commun.">
        <title>Thousands of microbial genomes shed light on interconnected biogeochemical processes in an aquifer system.</title>
        <authorList>
            <person name="Anantharaman K."/>
            <person name="Brown C.T."/>
            <person name="Hug L.A."/>
            <person name="Sharon I."/>
            <person name="Castelle C.J."/>
            <person name="Probst A.J."/>
            <person name="Thomas B.C."/>
            <person name="Singh A."/>
            <person name="Wilkins M.J."/>
            <person name="Karaoz U."/>
            <person name="Brodie E.L."/>
            <person name="Williams K.H."/>
            <person name="Hubbard S.S."/>
            <person name="Banfield J.F."/>
        </authorList>
    </citation>
    <scope>NUCLEOTIDE SEQUENCE [LARGE SCALE GENOMIC DNA]</scope>
</reference>
<feature type="compositionally biased region" description="Pro residues" evidence="1">
    <location>
        <begin position="61"/>
        <end position="70"/>
    </location>
</feature>
<keyword evidence="2" id="KW-1133">Transmembrane helix</keyword>
<evidence type="ECO:0000313" key="4">
    <source>
        <dbReference type="Proteomes" id="UP000177268"/>
    </source>
</evidence>